<accession>A0ABT7APL8</accession>
<dbReference type="RefSeq" id="WP_283752603.1">
    <property type="nucleotide sequence ID" value="NZ_JAQOSP010000037.1"/>
</dbReference>
<sequence>MTHIKKDRYLKLQIPFWTLPHALPVLRQIGQTFGGFTLYLSLGGWQNPDGLLVWDLNWVVEVYY</sequence>
<keyword evidence="2" id="KW-1185">Reference proteome</keyword>
<gene>
    <name evidence="1" type="ORF">PMG71_05325</name>
</gene>
<dbReference type="EMBL" id="JAQOSP010000037">
    <property type="protein sequence ID" value="MDJ1168840.1"/>
    <property type="molecule type" value="Genomic_DNA"/>
</dbReference>
<evidence type="ECO:0000313" key="1">
    <source>
        <dbReference type="EMBL" id="MDJ1168840.1"/>
    </source>
</evidence>
<dbReference type="Proteomes" id="UP001235303">
    <property type="component" value="Unassembled WGS sequence"/>
</dbReference>
<reference evidence="1 2" key="1">
    <citation type="submission" date="2023-01" db="EMBL/GenBank/DDBJ databases">
        <title>Novel diversity within Roseofilum (Cyanobacteria; Desertifilaceae) from marine benthic mats with descriptions of four novel species.</title>
        <authorList>
            <person name="Wang Y."/>
            <person name="Berthold D.E."/>
            <person name="Hu J."/>
            <person name="Lefler F.W."/>
            <person name="Laughinghouse H.D. IV."/>
        </authorList>
    </citation>
    <scope>NUCLEOTIDE SEQUENCE [LARGE SCALE GENOMIC DNA]</scope>
    <source>
        <strain evidence="1 2">BLCC-M154</strain>
    </source>
</reference>
<evidence type="ECO:0000313" key="2">
    <source>
        <dbReference type="Proteomes" id="UP001235303"/>
    </source>
</evidence>
<name>A0ABT7APL8_9CYAN</name>
<proteinExistence type="predicted"/>
<organism evidence="1 2">
    <name type="scientific">Roseofilum acuticapitatum BLCC-M154</name>
    <dbReference type="NCBI Taxonomy" id="3022444"/>
    <lineage>
        <taxon>Bacteria</taxon>
        <taxon>Bacillati</taxon>
        <taxon>Cyanobacteriota</taxon>
        <taxon>Cyanophyceae</taxon>
        <taxon>Desertifilales</taxon>
        <taxon>Desertifilaceae</taxon>
        <taxon>Roseofilum</taxon>
        <taxon>Roseofilum acuticapitatum</taxon>
    </lineage>
</organism>
<comment type="caution">
    <text evidence="1">The sequence shown here is derived from an EMBL/GenBank/DDBJ whole genome shotgun (WGS) entry which is preliminary data.</text>
</comment>
<protein>
    <submittedName>
        <fullName evidence="1">Uncharacterized protein</fullName>
    </submittedName>
</protein>